<keyword evidence="3" id="KW-1185">Reference proteome</keyword>
<reference evidence="2 3" key="1">
    <citation type="journal article" date="2023" name="Mol. Phylogenet. Evol.">
        <title>Genome-scale phylogeny and comparative genomics of the fungal order Sordariales.</title>
        <authorList>
            <person name="Hensen N."/>
            <person name="Bonometti L."/>
            <person name="Westerberg I."/>
            <person name="Brannstrom I.O."/>
            <person name="Guillou S."/>
            <person name="Cros-Aarteil S."/>
            <person name="Calhoun S."/>
            <person name="Haridas S."/>
            <person name="Kuo A."/>
            <person name="Mondo S."/>
            <person name="Pangilinan J."/>
            <person name="Riley R."/>
            <person name="LaButti K."/>
            <person name="Andreopoulos B."/>
            <person name="Lipzen A."/>
            <person name="Chen C."/>
            <person name="Yan M."/>
            <person name="Daum C."/>
            <person name="Ng V."/>
            <person name="Clum A."/>
            <person name="Steindorff A."/>
            <person name="Ohm R.A."/>
            <person name="Martin F."/>
            <person name="Silar P."/>
            <person name="Natvig D.O."/>
            <person name="Lalanne C."/>
            <person name="Gautier V."/>
            <person name="Ament-Velasquez S.L."/>
            <person name="Kruys A."/>
            <person name="Hutchinson M.I."/>
            <person name="Powell A.J."/>
            <person name="Barry K."/>
            <person name="Miller A.N."/>
            <person name="Grigoriev I.V."/>
            <person name="Debuchy R."/>
            <person name="Gladieux P."/>
            <person name="Hiltunen Thoren M."/>
            <person name="Johannesson H."/>
        </authorList>
    </citation>
    <scope>NUCLEOTIDE SEQUENCE [LARGE SCALE GENOMIC DNA]</scope>
    <source>
        <strain evidence="2 3">FGSC 10403</strain>
    </source>
</reference>
<feature type="compositionally biased region" description="Polar residues" evidence="1">
    <location>
        <begin position="36"/>
        <end position="47"/>
    </location>
</feature>
<dbReference type="EMBL" id="JAULSX010000003">
    <property type="protein sequence ID" value="KAK3494798.1"/>
    <property type="molecule type" value="Genomic_DNA"/>
</dbReference>
<feature type="region of interest" description="Disordered" evidence="1">
    <location>
        <begin position="225"/>
        <end position="250"/>
    </location>
</feature>
<comment type="caution">
    <text evidence="2">The sequence shown here is derived from an EMBL/GenBank/DDBJ whole genome shotgun (WGS) entry which is preliminary data.</text>
</comment>
<sequence>MRYNVPSYLPATLPAGQIGHPPWSAVLPAPFSHYTGKTGTLYRTKQTGPRRDESKDTRRPGRPGDEPDLPRSPPTQSSPFSRRPIPSKPSVRSHLLSKQLCDQVEALRQPGSPSLPSPFSSIATIHALGTSGRAFSSPATPRLRFQCAGPPTRWLRSAWPRKWASRNRNRNRNRQDWSRQDRNKRIKDHTARQGSIAASRPVKPCVRCISTSVQLHGSHIHCQPLSGRSSASTTALQAASRRRQTSFLQL</sequence>
<feature type="region of interest" description="Disordered" evidence="1">
    <location>
        <begin position="36"/>
        <end position="94"/>
    </location>
</feature>
<dbReference type="Proteomes" id="UP001285908">
    <property type="component" value="Unassembled WGS sequence"/>
</dbReference>
<evidence type="ECO:0000313" key="2">
    <source>
        <dbReference type="EMBL" id="KAK3494798.1"/>
    </source>
</evidence>
<evidence type="ECO:0000256" key="1">
    <source>
        <dbReference type="SAM" id="MobiDB-lite"/>
    </source>
</evidence>
<accession>A0AAJ0IA92</accession>
<evidence type="ECO:0000313" key="3">
    <source>
        <dbReference type="Proteomes" id="UP001285908"/>
    </source>
</evidence>
<dbReference type="GeneID" id="87869612"/>
<dbReference type="RefSeq" id="XP_062694227.1">
    <property type="nucleotide sequence ID" value="XM_062831990.1"/>
</dbReference>
<feature type="region of interest" description="Disordered" evidence="1">
    <location>
        <begin position="165"/>
        <end position="198"/>
    </location>
</feature>
<name>A0AAJ0IA92_9PEZI</name>
<feature type="compositionally biased region" description="Basic and acidic residues" evidence="1">
    <location>
        <begin position="49"/>
        <end position="69"/>
    </location>
</feature>
<protein>
    <submittedName>
        <fullName evidence="2">Uncharacterized protein</fullName>
    </submittedName>
</protein>
<dbReference type="AlphaFoldDB" id="A0AAJ0IA92"/>
<proteinExistence type="predicted"/>
<feature type="compositionally biased region" description="Low complexity" evidence="1">
    <location>
        <begin position="228"/>
        <end position="239"/>
    </location>
</feature>
<gene>
    <name evidence="2" type="ORF">B0T23DRAFT_118055</name>
</gene>
<feature type="compositionally biased region" description="Basic and acidic residues" evidence="1">
    <location>
        <begin position="173"/>
        <end position="191"/>
    </location>
</feature>
<organism evidence="2 3">
    <name type="scientific">Neurospora hispaniola</name>
    <dbReference type="NCBI Taxonomy" id="588809"/>
    <lineage>
        <taxon>Eukaryota</taxon>
        <taxon>Fungi</taxon>
        <taxon>Dikarya</taxon>
        <taxon>Ascomycota</taxon>
        <taxon>Pezizomycotina</taxon>
        <taxon>Sordariomycetes</taxon>
        <taxon>Sordariomycetidae</taxon>
        <taxon>Sordariales</taxon>
        <taxon>Sordariaceae</taxon>
        <taxon>Neurospora</taxon>
    </lineage>
</organism>